<dbReference type="PANTHER" id="PTHR14196">
    <property type="entry name" value="ODD-SKIPPED - RELATED"/>
    <property type="match status" value="1"/>
</dbReference>
<dbReference type="PROSITE" id="PS00028">
    <property type="entry name" value="ZINC_FINGER_C2H2_1"/>
    <property type="match status" value="3"/>
</dbReference>
<evidence type="ECO:0000256" key="8">
    <source>
        <dbReference type="SAM" id="MobiDB-lite"/>
    </source>
</evidence>
<proteinExistence type="predicted"/>
<evidence type="ECO:0000256" key="7">
    <source>
        <dbReference type="PROSITE-ProRule" id="PRU00042"/>
    </source>
</evidence>
<feature type="compositionally biased region" description="Acidic residues" evidence="8">
    <location>
        <begin position="228"/>
        <end position="242"/>
    </location>
</feature>
<evidence type="ECO:0000256" key="2">
    <source>
        <dbReference type="ARBA" id="ARBA00022723"/>
    </source>
</evidence>
<dbReference type="GO" id="GO:0000981">
    <property type="term" value="F:DNA-binding transcription factor activity, RNA polymerase II-specific"/>
    <property type="evidence" value="ECO:0007669"/>
    <property type="project" value="TreeGrafter"/>
</dbReference>
<evidence type="ECO:0000256" key="5">
    <source>
        <dbReference type="ARBA" id="ARBA00022833"/>
    </source>
</evidence>
<evidence type="ECO:0000256" key="6">
    <source>
        <dbReference type="ARBA" id="ARBA00023242"/>
    </source>
</evidence>
<keyword evidence="4 7" id="KW-0863">Zinc-finger</keyword>
<evidence type="ECO:0000313" key="11">
    <source>
        <dbReference type="Proteomes" id="UP001162480"/>
    </source>
</evidence>
<keyword evidence="6" id="KW-0539">Nucleus</keyword>
<organism evidence="10 11">
    <name type="scientific">Octopus vulgaris</name>
    <name type="common">Common octopus</name>
    <dbReference type="NCBI Taxonomy" id="6645"/>
    <lineage>
        <taxon>Eukaryota</taxon>
        <taxon>Metazoa</taxon>
        <taxon>Spiralia</taxon>
        <taxon>Lophotrochozoa</taxon>
        <taxon>Mollusca</taxon>
        <taxon>Cephalopoda</taxon>
        <taxon>Coleoidea</taxon>
        <taxon>Octopodiformes</taxon>
        <taxon>Octopoda</taxon>
        <taxon>Incirrata</taxon>
        <taxon>Octopodidae</taxon>
        <taxon>Octopus</taxon>
    </lineage>
</organism>
<dbReference type="GO" id="GO:0005634">
    <property type="term" value="C:nucleus"/>
    <property type="evidence" value="ECO:0007669"/>
    <property type="project" value="UniProtKB-SubCell"/>
</dbReference>
<dbReference type="SMART" id="SM00355">
    <property type="entry name" value="ZnF_C2H2"/>
    <property type="match status" value="3"/>
</dbReference>
<dbReference type="FunFam" id="3.30.160.60:FF:000870">
    <property type="entry name" value="zinc finger protein 197 isoform X1"/>
    <property type="match status" value="1"/>
</dbReference>
<dbReference type="Gene3D" id="3.30.160.60">
    <property type="entry name" value="Classic Zinc Finger"/>
    <property type="match status" value="3"/>
</dbReference>
<dbReference type="FunFam" id="3.30.160.60:FF:000110">
    <property type="entry name" value="Zinc finger protein-like"/>
    <property type="match status" value="1"/>
</dbReference>
<dbReference type="Proteomes" id="UP001162480">
    <property type="component" value="Chromosome 3"/>
</dbReference>
<evidence type="ECO:0000256" key="3">
    <source>
        <dbReference type="ARBA" id="ARBA00022737"/>
    </source>
</evidence>
<evidence type="ECO:0000313" key="10">
    <source>
        <dbReference type="EMBL" id="CAI9719086.1"/>
    </source>
</evidence>
<name>A0AA36AMW2_OCTVU</name>
<dbReference type="FunFam" id="3.30.160.60:FF:000090">
    <property type="entry name" value="Odd-skipped-related transciption factor 2"/>
    <property type="match status" value="1"/>
</dbReference>
<dbReference type="PROSITE" id="PS50157">
    <property type="entry name" value="ZINC_FINGER_C2H2_2"/>
    <property type="match status" value="3"/>
</dbReference>
<feature type="domain" description="C2H2-type" evidence="9">
    <location>
        <begin position="496"/>
        <end position="523"/>
    </location>
</feature>
<dbReference type="AlphaFoldDB" id="A0AA36AMW2"/>
<dbReference type="EMBL" id="OX597816">
    <property type="protein sequence ID" value="CAI9719086.1"/>
    <property type="molecule type" value="Genomic_DNA"/>
</dbReference>
<accession>A0AA36AMW2</accession>
<feature type="region of interest" description="Disordered" evidence="8">
    <location>
        <begin position="215"/>
        <end position="245"/>
    </location>
</feature>
<dbReference type="GO" id="GO:0008270">
    <property type="term" value="F:zinc ion binding"/>
    <property type="evidence" value="ECO:0007669"/>
    <property type="project" value="UniProtKB-KW"/>
</dbReference>
<feature type="domain" description="C2H2-type" evidence="9">
    <location>
        <begin position="440"/>
        <end position="467"/>
    </location>
</feature>
<dbReference type="InterPro" id="IPR013087">
    <property type="entry name" value="Znf_C2H2_type"/>
</dbReference>
<evidence type="ECO:0000256" key="1">
    <source>
        <dbReference type="ARBA" id="ARBA00004123"/>
    </source>
</evidence>
<comment type="subcellular location">
    <subcellularLocation>
        <location evidence="1">Nucleus</location>
    </subcellularLocation>
</comment>
<dbReference type="GO" id="GO:0000977">
    <property type="term" value="F:RNA polymerase II transcription regulatory region sequence-specific DNA binding"/>
    <property type="evidence" value="ECO:0007669"/>
    <property type="project" value="TreeGrafter"/>
</dbReference>
<keyword evidence="11" id="KW-1185">Reference proteome</keyword>
<dbReference type="InterPro" id="IPR036236">
    <property type="entry name" value="Znf_C2H2_sf"/>
</dbReference>
<gene>
    <name evidence="10" type="ORF">OCTVUL_1B027650</name>
</gene>
<dbReference type="PANTHER" id="PTHR14196:SF12">
    <property type="entry name" value="ZINC FINGER PROTEIN 208-LIKE"/>
    <property type="match status" value="1"/>
</dbReference>
<keyword evidence="5" id="KW-0862">Zinc</keyword>
<sequence>MAHTLISPTMMFVHHPIRPFFSQSHFGGNHSTCLPPTMSNNSSTTGIPSCALNDILHYQQFVSGFLPWPSPHIPSPSPRRQREDYYNYPSKQNGMSSLLSLQSAIVPPAAHRLALAQSSKLLNQFQHVKEEPTTTSLQDPHHLNHLRRQQHVQHPSHLRHQKQQLEELRMKTTAHNQFHCSNSSECGCCETVVNSSIAKNNSCCNSNNNNSNNNNIKADSNYNKANIDDDSSGSDDKDVEGDDSYRCKSPAFNFRNLGKSMEAIEEAKQKRKRQISTPEPEIDVVTITEVHHLEGKINENKQHLGILVDSPEKSMSVADSQHLHKHHKLTTTTTTTTTKTAESNKVVYKYELTKDSNSSSINSNSVINSGSNNGVNDNMFTEVRKYQHFRRQLLSSQQFHNRLQELHHIRTPRRFQKPGNITTSLRARRSKFKKGEKRVYICQYCQRSFTKAYNRNIHVRTHTDERPYQCDKCLKWFRRRDHLRDHKYTHQEKKPFICEICGKGFCQSRTLKSHTAVHHPARLPL</sequence>
<keyword evidence="2" id="KW-0479">Metal-binding</keyword>
<dbReference type="InterPro" id="IPR050717">
    <property type="entry name" value="C2H2-ZF_Transcription_Reg"/>
</dbReference>
<dbReference type="SUPFAM" id="SSF57667">
    <property type="entry name" value="beta-beta-alpha zinc fingers"/>
    <property type="match status" value="2"/>
</dbReference>
<evidence type="ECO:0000256" key="4">
    <source>
        <dbReference type="ARBA" id="ARBA00022771"/>
    </source>
</evidence>
<feature type="domain" description="C2H2-type" evidence="9">
    <location>
        <begin position="468"/>
        <end position="495"/>
    </location>
</feature>
<evidence type="ECO:0000259" key="9">
    <source>
        <dbReference type="PROSITE" id="PS50157"/>
    </source>
</evidence>
<keyword evidence="3" id="KW-0677">Repeat</keyword>
<protein>
    <submittedName>
        <fullName evidence="10">Finger 586-like</fullName>
    </submittedName>
</protein>
<reference evidence="10" key="1">
    <citation type="submission" date="2023-08" db="EMBL/GenBank/DDBJ databases">
        <authorList>
            <person name="Alioto T."/>
            <person name="Alioto T."/>
            <person name="Gomez Garrido J."/>
        </authorList>
    </citation>
    <scope>NUCLEOTIDE SEQUENCE</scope>
</reference>